<dbReference type="InterPro" id="IPR051826">
    <property type="entry name" value="E3_ubiquitin-ligase_domain"/>
</dbReference>
<evidence type="ECO:0000256" key="2">
    <source>
        <dbReference type="SAM" id="MobiDB-lite"/>
    </source>
</evidence>
<dbReference type="InterPro" id="IPR013083">
    <property type="entry name" value="Znf_RING/FYVE/PHD"/>
</dbReference>
<dbReference type="Proteomes" id="UP001140206">
    <property type="component" value="Chromosome 1"/>
</dbReference>
<dbReference type="Pfam" id="PF13639">
    <property type="entry name" value="zf-RING_2"/>
    <property type="match status" value="1"/>
</dbReference>
<protein>
    <submittedName>
        <fullName evidence="4">RING/U-box superfamily protein</fullName>
    </submittedName>
</protein>
<dbReference type="PANTHER" id="PTHR22765:SF348">
    <property type="entry name" value="OS09G0446275 PROTEIN"/>
    <property type="match status" value="1"/>
</dbReference>
<keyword evidence="1" id="KW-0862">Zinc</keyword>
<dbReference type="EMBL" id="JAMFTS010000001">
    <property type="protein sequence ID" value="KAJ4814974.1"/>
    <property type="molecule type" value="Genomic_DNA"/>
</dbReference>
<evidence type="ECO:0000313" key="4">
    <source>
        <dbReference type="EMBL" id="KAJ4814974.1"/>
    </source>
</evidence>
<evidence type="ECO:0000256" key="1">
    <source>
        <dbReference type="PROSITE-ProRule" id="PRU00175"/>
    </source>
</evidence>
<keyword evidence="1" id="KW-0479">Metal-binding</keyword>
<dbReference type="GO" id="GO:0008270">
    <property type="term" value="F:zinc ion binding"/>
    <property type="evidence" value="ECO:0007669"/>
    <property type="project" value="UniProtKB-KW"/>
</dbReference>
<reference evidence="4" key="1">
    <citation type="submission" date="2022-08" db="EMBL/GenBank/DDBJ databases">
        <authorList>
            <person name="Marques A."/>
        </authorList>
    </citation>
    <scope>NUCLEOTIDE SEQUENCE</scope>
    <source>
        <strain evidence="4">RhyPub2mFocal</strain>
        <tissue evidence="4">Leaves</tissue>
    </source>
</reference>
<sequence length="192" mass="21190">MMLPGVELARKRRIHHHEIQSWGPQGHTPQPLDPLESSMAEPALAARIRLEERLRGGCATSQPSNFSSSVNCHRLSQFMRNGANTTRQQNTTAPTTTTTATTSTNNATTQRVDQTEVSHSASVPDRPLLKRLASRGDDLCAVCLEEVTGKKKKKVMRLPCSHKYHSDCVLPWLAAHPDCPCCRTAVPPIDTF</sequence>
<accession>A0AAV8HE74</accession>
<evidence type="ECO:0000259" key="3">
    <source>
        <dbReference type="PROSITE" id="PS50089"/>
    </source>
</evidence>
<gene>
    <name evidence="4" type="ORF">LUZ62_027540</name>
</gene>
<feature type="compositionally biased region" description="Low complexity" evidence="2">
    <location>
        <begin position="83"/>
        <end position="110"/>
    </location>
</feature>
<organism evidence="4 5">
    <name type="scientific">Rhynchospora pubera</name>
    <dbReference type="NCBI Taxonomy" id="906938"/>
    <lineage>
        <taxon>Eukaryota</taxon>
        <taxon>Viridiplantae</taxon>
        <taxon>Streptophyta</taxon>
        <taxon>Embryophyta</taxon>
        <taxon>Tracheophyta</taxon>
        <taxon>Spermatophyta</taxon>
        <taxon>Magnoliopsida</taxon>
        <taxon>Liliopsida</taxon>
        <taxon>Poales</taxon>
        <taxon>Cyperaceae</taxon>
        <taxon>Cyperoideae</taxon>
        <taxon>Rhynchosporeae</taxon>
        <taxon>Rhynchospora</taxon>
    </lineage>
</organism>
<dbReference type="GO" id="GO:0061630">
    <property type="term" value="F:ubiquitin protein ligase activity"/>
    <property type="evidence" value="ECO:0007669"/>
    <property type="project" value="TreeGrafter"/>
</dbReference>
<feature type="region of interest" description="Disordered" evidence="2">
    <location>
        <begin position="82"/>
        <end position="122"/>
    </location>
</feature>
<dbReference type="InterPro" id="IPR001841">
    <property type="entry name" value="Znf_RING"/>
</dbReference>
<dbReference type="SMART" id="SM00184">
    <property type="entry name" value="RING"/>
    <property type="match status" value="1"/>
</dbReference>
<keyword evidence="5" id="KW-1185">Reference proteome</keyword>
<proteinExistence type="predicted"/>
<dbReference type="AlphaFoldDB" id="A0AAV8HE74"/>
<dbReference type="PANTHER" id="PTHR22765">
    <property type="entry name" value="RING FINGER AND PROTEASE ASSOCIATED DOMAIN-CONTAINING"/>
    <property type="match status" value="1"/>
</dbReference>
<feature type="compositionally biased region" description="Polar residues" evidence="2">
    <location>
        <begin position="111"/>
        <end position="121"/>
    </location>
</feature>
<dbReference type="GO" id="GO:0006511">
    <property type="term" value="P:ubiquitin-dependent protein catabolic process"/>
    <property type="evidence" value="ECO:0007669"/>
    <property type="project" value="TreeGrafter"/>
</dbReference>
<dbReference type="Gene3D" id="3.30.40.10">
    <property type="entry name" value="Zinc/RING finger domain, C3HC4 (zinc finger)"/>
    <property type="match status" value="1"/>
</dbReference>
<name>A0AAV8HE74_9POAL</name>
<dbReference type="CDD" id="cd16454">
    <property type="entry name" value="RING-H2_PA-TM-RING"/>
    <property type="match status" value="1"/>
</dbReference>
<comment type="caution">
    <text evidence="4">The sequence shown here is derived from an EMBL/GenBank/DDBJ whole genome shotgun (WGS) entry which is preliminary data.</text>
</comment>
<evidence type="ECO:0000313" key="5">
    <source>
        <dbReference type="Proteomes" id="UP001140206"/>
    </source>
</evidence>
<dbReference type="SUPFAM" id="SSF57850">
    <property type="entry name" value="RING/U-box"/>
    <property type="match status" value="1"/>
</dbReference>
<feature type="domain" description="RING-type" evidence="3">
    <location>
        <begin position="140"/>
        <end position="183"/>
    </location>
</feature>
<dbReference type="PROSITE" id="PS50089">
    <property type="entry name" value="ZF_RING_2"/>
    <property type="match status" value="1"/>
</dbReference>
<keyword evidence="1" id="KW-0863">Zinc-finger</keyword>